<evidence type="ECO:0000259" key="16">
    <source>
        <dbReference type="Pfam" id="PF17786"/>
    </source>
</evidence>
<dbReference type="InterPro" id="IPR041447">
    <property type="entry name" value="Mannosidase_ig"/>
</dbReference>
<gene>
    <name evidence="18" type="ORF">VKT23_013528</name>
</gene>
<organism evidence="18 19">
    <name type="scientific">Marasmiellus scandens</name>
    <dbReference type="NCBI Taxonomy" id="2682957"/>
    <lineage>
        <taxon>Eukaryota</taxon>
        <taxon>Fungi</taxon>
        <taxon>Dikarya</taxon>
        <taxon>Basidiomycota</taxon>
        <taxon>Agaricomycotina</taxon>
        <taxon>Agaricomycetes</taxon>
        <taxon>Agaricomycetidae</taxon>
        <taxon>Agaricales</taxon>
        <taxon>Marasmiineae</taxon>
        <taxon>Omphalotaceae</taxon>
        <taxon>Marasmiellus</taxon>
    </lineage>
</organism>
<evidence type="ECO:0000256" key="1">
    <source>
        <dbReference type="ARBA" id="ARBA00000829"/>
    </source>
</evidence>
<protein>
    <recommendedName>
        <fullName evidence="7">Beta-mannosidase A</fullName>
        <ecNumber evidence="6">3.2.1.25</ecNumber>
    </recommendedName>
    <alternativeName>
        <fullName evidence="13">Mannanase A</fullName>
    </alternativeName>
</protein>
<dbReference type="InterPro" id="IPR054593">
    <property type="entry name" value="Beta-mannosidase-like_N2"/>
</dbReference>
<dbReference type="Gene3D" id="2.60.120.260">
    <property type="entry name" value="Galactose-binding domain-like"/>
    <property type="match status" value="1"/>
</dbReference>
<evidence type="ECO:0000259" key="17">
    <source>
        <dbReference type="Pfam" id="PF22666"/>
    </source>
</evidence>
<dbReference type="InterPro" id="IPR008979">
    <property type="entry name" value="Galactose-bd-like_sf"/>
</dbReference>
<evidence type="ECO:0000313" key="18">
    <source>
        <dbReference type="EMBL" id="KAK7448798.1"/>
    </source>
</evidence>
<comment type="pathway">
    <text evidence="3">Glycan metabolism; N-glycan degradation.</text>
</comment>
<dbReference type="Pfam" id="PF22666">
    <property type="entry name" value="Glyco_hydro_2_N2"/>
    <property type="match status" value="1"/>
</dbReference>
<proteinExistence type="inferred from homology"/>
<dbReference type="EC" id="3.2.1.25" evidence="6"/>
<comment type="caution">
    <text evidence="18">The sequence shown here is derived from an EMBL/GenBank/DDBJ whole genome shotgun (WGS) entry which is preliminary data.</text>
</comment>
<evidence type="ECO:0000256" key="2">
    <source>
        <dbReference type="ARBA" id="ARBA00004613"/>
    </source>
</evidence>
<evidence type="ECO:0000256" key="14">
    <source>
        <dbReference type="SAM" id="SignalP"/>
    </source>
</evidence>
<sequence length="963" mass="106491">MLGSSRLLSFLTLPLLASAAIFDLSELSWTLKNDNGSVIVPGAVPSMVHLDLLKAGVITEPLLEINDFTERWIWRDNWTYTADLTPFFETLANETDTSDQTLLVFYGLDTIANITFAGQPVAWVNNQFRQYFFDVTPHILSAGTSGGNLTVDFESAVTYGLNVSTRPDAEFFPAGIDVFEINAGRNYIRKIPIDFGWDWSPAFAPSGIFKPAYLVTLTNASSGTNVTIGAPPISPNTSSSTPDVIFIEETSVDIYKSGSNFSVPPIQSADWLVNVSVAIRSATAIPAGETLLQLAFPELGLSSAEFAFPELAGTVNETTWFSVQWLISDEIPKRWYPHNLGTPQLYNLTGTISLASGSSVTFRLRTGFRTIRLVQTPYSQEDVEERGITPGDQYHFEINGLAFYSKGSNLIPFNNFYSRIKTEDVRWVLESAVQVGQNIVRVWGGGVYQPSESSTAGGIYDFYSICDELGILAWTEFSFSDALSPINPFLLESVEPEVRQNVRRINRHPSVAQWAGGNEIEGIVIQVNSSLANGTLYLNDFVALFQDFLHDVALSETRSVPYTDCSTTHGVLSIDPYILRFSNGTAGNLYGNSERFDYVADQAFDYSTYPVARFVNEFGFHSMPSFYTWQEALTSPDDFSFNSTVVASRDHHPPAGGLDFPNPNAVEGQGEMTSAVKMWLPTPGTSDSNQTFAQWCYSTQVFQMMTITSEIAWYRHGAGKGENNLGGIVWQLNDIWQGVSWSSIEFSGRWKVLHYGYTRAYAPLSIYPFWTPGNETLEVLVISDKLEEVNGEATLTWYDWEGNSLNSSSFNFTVPALNNSLILGATGLDNILPDGQEAKDVWMLLNLTAEIDGVTVTNEEYFTPTPLSNSSLVDPMISVTRNDDLTFTLSAKGGVAPWTWFEHPFGTVGVFFDNDTGLPSDGFYLVPGIDRTLKFVLNPAVSPVLNPDPADFVVRSLWNNTHT</sequence>
<evidence type="ECO:0000256" key="6">
    <source>
        <dbReference type="ARBA" id="ARBA00012754"/>
    </source>
</evidence>
<dbReference type="SUPFAM" id="SSF51445">
    <property type="entry name" value="(Trans)glycosidases"/>
    <property type="match status" value="1"/>
</dbReference>
<keyword evidence="11" id="KW-0325">Glycoprotein</keyword>
<dbReference type="InterPro" id="IPR013783">
    <property type="entry name" value="Ig-like_fold"/>
</dbReference>
<dbReference type="Pfam" id="PF17753">
    <property type="entry name" value="Ig_mannosidase"/>
    <property type="match status" value="1"/>
</dbReference>
<comment type="similarity">
    <text evidence="4">Belongs to the glycosyl hydrolase 2 family. Beta-mannosidase A subfamily.</text>
</comment>
<dbReference type="PANTHER" id="PTHR43730">
    <property type="entry name" value="BETA-MANNOSIDASE"/>
    <property type="match status" value="1"/>
</dbReference>
<evidence type="ECO:0000259" key="15">
    <source>
        <dbReference type="Pfam" id="PF17753"/>
    </source>
</evidence>
<keyword evidence="12" id="KW-0326">Glycosidase</keyword>
<dbReference type="InterPro" id="IPR017853">
    <property type="entry name" value="GH"/>
</dbReference>
<dbReference type="Gene3D" id="3.20.20.80">
    <property type="entry name" value="Glycosidases"/>
    <property type="match status" value="1"/>
</dbReference>
<accession>A0ABR1J7U6</accession>
<feature type="domain" description="Beta-mannosidase-like galactose-binding" evidence="17">
    <location>
        <begin position="29"/>
        <end position="210"/>
    </location>
</feature>
<dbReference type="Pfam" id="PF17786">
    <property type="entry name" value="Mannosidase_ig"/>
    <property type="match status" value="1"/>
</dbReference>
<dbReference type="Gene3D" id="2.60.40.10">
    <property type="entry name" value="Immunoglobulins"/>
    <property type="match status" value="3"/>
</dbReference>
<dbReference type="InterPro" id="IPR036156">
    <property type="entry name" value="Beta-gal/glucu_dom_sf"/>
</dbReference>
<evidence type="ECO:0000256" key="5">
    <source>
        <dbReference type="ARBA" id="ARBA00011738"/>
    </source>
</evidence>
<feature type="chain" id="PRO_5047207124" description="Beta-mannosidase A" evidence="14">
    <location>
        <begin position="20"/>
        <end position="963"/>
    </location>
</feature>
<evidence type="ECO:0000256" key="8">
    <source>
        <dbReference type="ARBA" id="ARBA00022525"/>
    </source>
</evidence>
<comment type="catalytic activity">
    <reaction evidence="1">
        <text>Hydrolysis of terminal, non-reducing beta-D-mannose residues in beta-D-mannosides.</text>
        <dbReference type="EC" id="3.2.1.25"/>
    </reaction>
</comment>
<keyword evidence="9 14" id="KW-0732">Signal</keyword>
<feature type="domain" description="Beta-mannosidase Ig-fold" evidence="15">
    <location>
        <begin position="872"/>
        <end position="960"/>
    </location>
</feature>
<feature type="signal peptide" evidence="14">
    <location>
        <begin position="1"/>
        <end position="19"/>
    </location>
</feature>
<feature type="domain" description="Mannosidase Ig/CBM-like" evidence="16">
    <location>
        <begin position="776"/>
        <end position="864"/>
    </location>
</feature>
<name>A0ABR1J7U6_9AGAR</name>
<dbReference type="EMBL" id="JBANRG010000037">
    <property type="protein sequence ID" value="KAK7448798.1"/>
    <property type="molecule type" value="Genomic_DNA"/>
</dbReference>
<dbReference type="Proteomes" id="UP001498398">
    <property type="component" value="Unassembled WGS sequence"/>
</dbReference>
<comment type="subcellular location">
    <subcellularLocation>
        <location evidence="2">Secreted</location>
    </subcellularLocation>
</comment>
<evidence type="ECO:0000256" key="11">
    <source>
        <dbReference type="ARBA" id="ARBA00023180"/>
    </source>
</evidence>
<evidence type="ECO:0000256" key="13">
    <source>
        <dbReference type="ARBA" id="ARBA00031061"/>
    </source>
</evidence>
<dbReference type="SUPFAM" id="SSF49303">
    <property type="entry name" value="beta-Galactosidase/glucuronidase domain"/>
    <property type="match status" value="2"/>
</dbReference>
<dbReference type="InterPro" id="IPR050887">
    <property type="entry name" value="Beta-mannosidase_GH2"/>
</dbReference>
<comment type="subunit">
    <text evidence="5">Homodimer.</text>
</comment>
<evidence type="ECO:0000256" key="9">
    <source>
        <dbReference type="ARBA" id="ARBA00022729"/>
    </source>
</evidence>
<keyword evidence="8" id="KW-0964">Secreted</keyword>
<evidence type="ECO:0000256" key="7">
    <source>
        <dbReference type="ARBA" id="ARBA00021795"/>
    </source>
</evidence>
<evidence type="ECO:0000256" key="10">
    <source>
        <dbReference type="ARBA" id="ARBA00022801"/>
    </source>
</evidence>
<evidence type="ECO:0000256" key="12">
    <source>
        <dbReference type="ARBA" id="ARBA00023295"/>
    </source>
</evidence>
<dbReference type="PANTHER" id="PTHR43730:SF5">
    <property type="entry name" value="BETA-MANNOSIDASE A"/>
    <property type="match status" value="1"/>
</dbReference>
<dbReference type="SUPFAM" id="SSF49785">
    <property type="entry name" value="Galactose-binding domain-like"/>
    <property type="match status" value="1"/>
</dbReference>
<reference evidence="18 19" key="1">
    <citation type="submission" date="2024-01" db="EMBL/GenBank/DDBJ databases">
        <title>A draft genome for the cacao thread blight pathogen Marasmiellus scandens.</title>
        <authorList>
            <person name="Baruah I.K."/>
            <person name="Leung J."/>
            <person name="Bukari Y."/>
            <person name="Amoako-Attah I."/>
            <person name="Meinhardt L.W."/>
            <person name="Bailey B.A."/>
            <person name="Cohen S.P."/>
        </authorList>
    </citation>
    <scope>NUCLEOTIDE SEQUENCE [LARGE SCALE GENOMIC DNA]</scope>
    <source>
        <strain evidence="18 19">GH-19</strain>
    </source>
</reference>
<evidence type="ECO:0000256" key="3">
    <source>
        <dbReference type="ARBA" id="ARBA00004740"/>
    </source>
</evidence>
<evidence type="ECO:0000256" key="4">
    <source>
        <dbReference type="ARBA" id="ARBA00007483"/>
    </source>
</evidence>
<keyword evidence="10" id="KW-0378">Hydrolase</keyword>
<keyword evidence="19" id="KW-1185">Reference proteome</keyword>
<evidence type="ECO:0000313" key="19">
    <source>
        <dbReference type="Proteomes" id="UP001498398"/>
    </source>
</evidence>
<dbReference type="InterPro" id="IPR041625">
    <property type="entry name" value="Beta-mannosidase_Ig"/>
</dbReference>